<evidence type="ECO:0000259" key="11">
    <source>
        <dbReference type="PROSITE" id="PS50948"/>
    </source>
</evidence>
<evidence type="ECO:0000256" key="9">
    <source>
        <dbReference type="SAM" id="Phobius"/>
    </source>
</evidence>
<dbReference type="InterPro" id="IPR003609">
    <property type="entry name" value="Pan_app"/>
</dbReference>
<evidence type="ECO:0000259" key="10">
    <source>
        <dbReference type="PROSITE" id="PS50026"/>
    </source>
</evidence>
<dbReference type="Gene3D" id="3.50.4.10">
    <property type="entry name" value="Hepatocyte Growth Factor"/>
    <property type="match status" value="3"/>
</dbReference>
<evidence type="ECO:0000256" key="4">
    <source>
        <dbReference type="ARBA" id="ARBA00023157"/>
    </source>
</evidence>
<dbReference type="Pfam" id="PF11883">
    <property type="entry name" value="DUF3403"/>
    <property type="match status" value="1"/>
</dbReference>
<keyword evidence="9" id="KW-1133">Transmembrane helix</keyword>
<dbReference type="InterPro" id="IPR011009">
    <property type="entry name" value="Kinase-like_dom_sf"/>
</dbReference>
<feature type="domain" description="Apple" evidence="11">
    <location>
        <begin position="594"/>
        <end position="675"/>
    </location>
</feature>
<feature type="domain" description="Apple" evidence="11">
    <location>
        <begin position="150"/>
        <end position="231"/>
    </location>
</feature>
<dbReference type="PANTHER" id="PTHR32444">
    <property type="entry name" value="BULB-TYPE LECTIN DOMAIN-CONTAINING PROTEIN"/>
    <property type="match status" value="1"/>
</dbReference>
<keyword evidence="3" id="KW-0732">Signal</keyword>
<sequence>MLSPDGYPEILVIDGSKVKYRSGPWNGLRFSGTNQLKQNTRYTFEFVYNENETFYRYHLVNNSMLWRLVISPEGDLQRFTWIDQKQSWLLFSTANTDDCERYALCGANGICSIHNSPMCDCLHGFVPKIRSEWEATDWSSGCVRRIPLNCSADGFRKLSGVKLPQTNTSWFNKSMDLEECRYMCLKNCSCTAYSNLDIRDGGSGCLLWFGDLVDTREFSQNQQDIYLRMAASEPGNDDDAKVNDKSNTKKMIILSSVLSIGFLLLCVALLLYIRNRKQRRNIQSQMKLAHRKWISLVSFLLITDLLAGEVNGGFERNSNSNLRKGNLDLPLFDLYTLACATMDFSDDSKLGEGGFGPVYKVLMIYTQSRNSFTVSQFHGTTDVHTKSLSNDMVSLINQAWRLFIEGKPLELVSESIIESCNLFEVLRSIHVGLLCVQENPVDRPSMSYVVLMLGNEDALPQPKQPGFFTERDLIEVTYSSSQSKPYSANECSFSEEIFYRYHLRNSSMPWRVVVTQGGDVQRFTWIEQTQSWLLYLTLNTDDCERYALCGANGICSINSSPMCGCLNGFVPKVQSEWDLMDWSSGCVRRTPLNCSGDGFQKVSAVKLPQTKTSWFNRSMNLEECKNTCLNNCNCTAYSNLEILDGGSGCLLWFDDLLDVRRLVKNEPDIYIRMAASELDNGYGAKIKTKANENKRIILSIVLSTGILFLGLALVFYAWKRHQKKNRKMIGVSGISSNKKHKNKDLRLVLFTMDTLDSATNNFSPNNELGEGGFGHVYKAWTLFNEGRPLELIAGSTIETCNLTEVLRVIQLGLLCVQERPEDRPSISYVVLMLGNEDELPQPKQPGFFTGRDVIEASDLPSHNKRYSANECSISLTTDNPSSGNFTFRFDPRGYPEQILTENSIRRYRSGPWNGLRFGGPQLRPNPVYKYEFVFNDKEIFYRYQLLNNSILSRLVLTQNGDMQRLTWTEKTGIWAFYLTLLVDDCSRYALCGAYGSCDINNSPACGCLKGFLPKVQKNWDMMDWSDGCARRTPLNCTRDVFQKYSGVKLPETKESWFNKSMNLEQCKSMCMKNCSCTAYTNLDIREGGSGCLLWFSDLIDIRQFNDNGQDIYIRMAQSELDHNDEEGTNSNAVKYTRIIVILVVLTGMLLFGLVLVLFVWKKKQQKGRKVRGILEGRRDDILKKEDPELKQFDLGVIACATNNFSLTNKLGEGGFGPVYKAWRLFTEGRSYELITEPITESCNLSEALRSIHVGLLCVQCHPNDRPSMSSVVLMLSGEGRLPQPKQPGFFTERALVEANSSSIKNTSCSVNDFTITLLEAR</sequence>
<keyword evidence="4" id="KW-1015">Disulfide bond</keyword>
<dbReference type="InterPro" id="IPR021820">
    <property type="entry name" value="S-locus_recpt_kinase_C"/>
</dbReference>
<keyword evidence="2" id="KW-0597">Phosphoprotein</keyword>
<dbReference type="FunFam" id="3.50.4.10:FF:000002">
    <property type="entry name" value="G-type lectin S-receptor-like serine/threonine-protein kinase"/>
    <property type="match status" value="3"/>
</dbReference>
<dbReference type="SMART" id="SM00473">
    <property type="entry name" value="PAN_AP"/>
    <property type="match status" value="3"/>
</dbReference>
<keyword evidence="5" id="KW-0675">Receptor</keyword>
<evidence type="ECO:0000256" key="6">
    <source>
        <dbReference type="ARBA" id="ARBA00047899"/>
    </source>
</evidence>
<comment type="catalytic activity">
    <reaction evidence="6">
        <text>L-threonyl-[protein] + ATP = O-phospho-L-threonyl-[protein] + ADP + H(+)</text>
        <dbReference type="Rhea" id="RHEA:46608"/>
        <dbReference type="Rhea" id="RHEA-COMP:11060"/>
        <dbReference type="Rhea" id="RHEA-COMP:11605"/>
        <dbReference type="ChEBI" id="CHEBI:15378"/>
        <dbReference type="ChEBI" id="CHEBI:30013"/>
        <dbReference type="ChEBI" id="CHEBI:30616"/>
        <dbReference type="ChEBI" id="CHEBI:61977"/>
        <dbReference type="ChEBI" id="CHEBI:456216"/>
        <dbReference type="EC" id="2.7.11.1"/>
    </reaction>
</comment>
<evidence type="ECO:0000256" key="1">
    <source>
        <dbReference type="ARBA" id="ARBA00012513"/>
    </source>
</evidence>
<evidence type="ECO:0000313" key="12">
    <source>
        <dbReference type="EMBL" id="KAF9672909.1"/>
    </source>
</evidence>
<dbReference type="GO" id="GO:0048544">
    <property type="term" value="P:recognition of pollen"/>
    <property type="evidence" value="ECO:0007669"/>
    <property type="project" value="InterPro"/>
</dbReference>
<comment type="caution">
    <text evidence="8">Lacks conserved residue(s) required for the propagation of feature annotation.</text>
</comment>
<dbReference type="OrthoDB" id="785331at2759"/>
<keyword evidence="8" id="KW-0245">EGF-like domain</keyword>
<evidence type="ECO:0000256" key="3">
    <source>
        <dbReference type="ARBA" id="ARBA00022729"/>
    </source>
</evidence>
<dbReference type="SUPFAM" id="SSF56112">
    <property type="entry name" value="Protein kinase-like (PK-like)"/>
    <property type="match status" value="2"/>
</dbReference>
<accession>A0A835JQV9</accession>
<feature type="transmembrane region" description="Helical" evidence="9">
    <location>
        <begin position="1138"/>
        <end position="1160"/>
    </location>
</feature>
<gene>
    <name evidence="12" type="ORF">SADUNF_Sadunf11G0093400</name>
</gene>
<keyword evidence="9" id="KW-0812">Transmembrane</keyword>
<reference evidence="12 13" key="1">
    <citation type="submission" date="2020-10" db="EMBL/GenBank/DDBJ databases">
        <title>Plant Genome Project.</title>
        <authorList>
            <person name="Zhang R.-G."/>
        </authorList>
    </citation>
    <scope>NUCLEOTIDE SEQUENCE [LARGE SCALE GENOMIC DNA]</scope>
    <source>
        <strain evidence="12">FAFU-HL-1</strain>
        <tissue evidence="12">Leaf</tissue>
    </source>
</reference>
<comment type="catalytic activity">
    <reaction evidence="7">
        <text>L-seryl-[protein] + ATP = O-phospho-L-seryl-[protein] + ADP + H(+)</text>
        <dbReference type="Rhea" id="RHEA:17989"/>
        <dbReference type="Rhea" id="RHEA-COMP:9863"/>
        <dbReference type="Rhea" id="RHEA-COMP:11604"/>
        <dbReference type="ChEBI" id="CHEBI:15378"/>
        <dbReference type="ChEBI" id="CHEBI:29999"/>
        <dbReference type="ChEBI" id="CHEBI:30616"/>
        <dbReference type="ChEBI" id="CHEBI:83421"/>
        <dbReference type="ChEBI" id="CHEBI:456216"/>
        <dbReference type="EC" id="2.7.11.1"/>
    </reaction>
</comment>
<proteinExistence type="predicted"/>
<feature type="domain" description="Apple" evidence="11">
    <location>
        <begin position="1036"/>
        <end position="1116"/>
    </location>
</feature>
<dbReference type="SMART" id="SM00181">
    <property type="entry name" value="EGF"/>
    <property type="match status" value="3"/>
</dbReference>
<feature type="transmembrane region" description="Helical" evidence="9">
    <location>
        <begin position="251"/>
        <end position="273"/>
    </location>
</feature>
<evidence type="ECO:0000256" key="5">
    <source>
        <dbReference type="ARBA" id="ARBA00023170"/>
    </source>
</evidence>
<dbReference type="Gene3D" id="3.30.200.20">
    <property type="entry name" value="Phosphorylase Kinase, domain 1"/>
    <property type="match status" value="3"/>
</dbReference>
<evidence type="ECO:0000256" key="8">
    <source>
        <dbReference type="PROSITE-ProRule" id="PRU00076"/>
    </source>
</evidence>
<dbReference type="EC" id="2.7.11.1" evidence="1"/>
<dbReference type="PANTHER" id="PTHR32444:SF183">
    <property type="entry name" value="APPLE DOMAIN-CONTAINING PROTEIN"/>
    <property type="match status" value="1"/>
</dbReference>
<dbReference type="CDD" id="cd01098">
    <property type="entry name" value="PAN_AP_plant"/>
    <property type="match status" value="3"/>
</dbReference>
<dbReference type="Pfam" id="PF08276">
    <property type="entry name" value="PAN_2"/>
    <property type="match status" value="3"/>
</dbReference>
<evidence type="ECO:0000313" key="13">
    <source>
        <dbReference type="Proteomes" id="UP000657918"/>
    </source>
</evidence>
<dbReference type="InterPro" id="IPR000742">
    <property type="entry name" value="EGF"/>
</dbReference>
<dbReference type="InterPro" id="IPR000858">
    <property type="entry name" value="S_locus_glycoprot_dom"/>
</dbReference>
<feature type="domain" description="EGF-like" evidence="10">
    <location>
        <begin position="95"/>
        <end position="132"/>
    </location>
</feature>
<dbReference type="PROSITE" id="PS50026">
    <property type="entry name" value="EGF_3"/>
    <property type="match status" value="1"/>
</dbReference>
<dbReference type="PROSITE" id="PS50948">
    <property type="entry name" value="PAN"/>
    <property type="match status" value="3"/>
</dbReference>
<name>A0A835JQV9_9ROSI</name>
<comment type="caution">
    <text evidence="12">The sequence shown here is derived from an EMBL/GenBank/DDBJ whole genome shotgun (WGS) entry which is preliminary data.</text>
</comment>
<evidence type="ECO:0000256" key="2">
    <source>
        <dbReference type="ARBA" id="ARBA00022553"/>
    </source>
</evidence>
<dbReference type="Proteomes" id="UP000657918">
    <property type="component" value="Chromosome 11"/>
</dbReference>
<dbReference type="EMBL" id="JADGMS010000011">
    <property type="protein sequence ID" value="KAF9672909.1"/>
    <property type="molecule type" value="Genomic_DNA"/>
</dbReference>
<organism evidence="12 13">
    <name type="scientific">Salix dunnii</name>
    <dbReference type="NCBI Taxonomy" id="1413687"/>
    <lineage>
        <taxon>Eukaryota</taxon>
        <taxon>Viridiplantae</taxon>
        <taxon>Streptophyta</taxon>
        <taxon>Embryophyta</taxon>
        <taxon>Tracheophyta</taxon>
        <taxon>Spermatophyta</taxon>
        <taxon>Magnoliopsida</taxon>
        <taxon>eudicotyledons</taxon>
        <taxon>Gunneridae</taxon>
        <taxon>Pentapetalae</taxon>
        <taxon>rosids</taxon>
        <taxon>fabids</taxon>
        <taxon>Malpighiales</taxon>
        <taxon>Salicaceae</taxon>
        <taxon>Saliceae</taxon>
        <taxon>Salix</taxon>
    </lineage>
</organism>
<feature type="transmembrane region" description="Helical" evidence="9">
    <location>
        <begin position="696"/>
        <end position="718"/>
    </location>
</feature>
<dbReference type="GO" id="GO:0004674">
    <property type="term" value="F:protein serine/threonine kinase activity"/>
    <property type="evidence" value="ECO:0007669"/>
    <property type="project" value="UniProtKB-EC"/>
</dbReference>
<evidence type="ECO:0000256" key="7">
    <source>
        <dbReference type="ARBA" id="ARBA00048679"/>
    </source>
</evidence>
<keyword evidence="13" id="KW-1185">Reference proteome</keyword>
<protein>
    <recommendedName>
        <fullName evidence="1">non-specific serine/threonine protein kinase</fullName>
        <ecNumber evidence="1">2.7.11.1</ecNumber>
    </recommendedName>
</protein>
<dbReference type="Pfam" id="PF00954">
    <property type="entry name" value="S_locus_glycop"/>
    <property type="match status" value="3"/>
</dbReference>
<keyword evidence="9" id="KW-0472">Membrane</keyword>